<dbReference type="EMBL" id="JADWDJ010000008">
    <property type="protein sequence ID" value="KAG5276723.1"/>
    <property type="molecule type" value="Genomic_DNA"/>
</dbReference>
<organism evidence="2 3">
    <name type="scientific">Alosa alosa</name>
    <name type="common">allis shad</name>
    <dbReference type="NCBI Taxonomy" id="278164"/>
    <lineage>
        <taxon>Eukaryota</taxon>
        <taxon>Metazoa</taxon>
        <taxon>Chordata</taxon>
        <taxon>Craniata</taxon>
        <taxon>Vertebrata</taxon>
        <taxon>Euteleostomi</taxon>
        <taxon>Actinopterygii</taxon>
        <taxon>Neopterygii</taxon>
        <taxon>Teleostei</taxon>
        <taxon>Clupei</taxon>
        <taxon>Clupeiformes</taxon>
        <taxon>Clupeoidei</taxon>
        <taxon>Clupeidae</taxon>
        <taxon>Alosa</taxon>
    </lineage>
</organism>
<keyword evidence="1" id="KW-0472">Membrane</keyword>
<feature type="transmembrane region" description="Helical" evidence="1">
    <location>
        <begin position="12"/>
        <end position="34"/>
    </location>
</feature>
<sequence length="133" mass="15065">MISKVFRKEWTTTTIIIILIVVIIIVVIIIIIIIVILVTIIIIVVVIIAVIIIVLIIIIIIIIILIVKAVETKTAIFWVRCREHLIGLEADEVISQPEEKSKSMPWLWATKVGISKVPQFIECFDESHGDSFL</sequence>
<keyword evidence="3" id="KW-1185">Reference proteome</keyword>
<evidence type="ECO:0000256" key="1">
    <source>
        <dbReference type="SAM" id="Phobius"/>
    </source>
</evidence>
<dbReference type="AlphaFoldDB" id="A0AAV6GNE9"/>
<feature type="transmembrane region" description="Helical" evidence="1">
    <location>
        <begin position="40"/>
        <end position="67"/>
    </location>
</feature>
<evidence type="ECO:0000313" key="3">
    <source>
        <dbReference type="Proteomes" id="UP000823561"/>
    </source>
</evidence>
<reference evidence="2" key="1">
    <citation type="submission" date="2020-10" db="EMBL/GenBank/DDBJ databases">
        <title>Chromosome-scale genome assembly of the Allis shad, Alosa alosa.</title>
        <authorList>
            <person name="Margot Z."/>
            <person name="Christophe K."/>
            <person name="Cabau C."/>
            <person name="Louis A."/>
            <person name="Berthelot C."/>
            <person name="Parey E."/>
            <person name="Roest Crollius H."/>
            <person name="Montfort J."/>
            <person name="Robinson-Rechavi M."/>
            <person name="Bucao C."/>
            <person name="Bouchez O."/>
            <person name="Gislard M."/>
            <person name="Lluch J."/>
            <person name="Milhes M."/>
            <person name="Lampietro C."/>
            <person name="Lopez Roques C."/>
            <person name="Donnadieu C."/>
            <person name="Braasch I."/>
            <person name="Desvignes T."/>
            <person name="Postlethwait J."/>
            <person name="Bobe J."/>
            <person name="Guiguen Y."/>
        </authorList>
    </citation>
    <scope>NUCLEOTIDE SEQUENCE</scope>
    <source>
        <strain evidence="2">M-15738</strain>
        <tissue evidence="2">Blood</tissue>
    </source>
</reference>
<name>A0AAV6GNE9_9TELE</name>
<dbReference type="Proteomes" id="UP000823561">
    <property type="component" value="Chromosome 8"/>
</dbReference>
<keyword evidence="1" id="KW-1133">Transmembrane helix</keyword>
<keyword evidence="1" id="KW-0812">Transmembrane</keyword>
<evidence type="ECO:0000313" key="2">
    <source>
        <dbReference type="EMBL" id="KAG5276723.1"/>
    </source>
</evidence>
<comment type="caution">
    <text evidence="2">The sequence shown here is derived from an EMBL/GenBank/DDBJ whole genome shotgun (WGS) entry which is preliminary data.</text>
</comment>
<gene>
    <name evidence="2" type="ORF">AALO_G00109010</name>
</gene>
<accession>A0AAV6GNE9</accession>
<protein>
    <submittedName>
        <fullName evidence="2">Uncharacterized protein</fullName>
    </submittedName>
</protein>
<proteinExistence type="predicted"/>